<evidence type="ECO:0000256" key="4">
    <source>
        <dbReference type="SAM" id="MobiDB-lite"/>
    </source>
</evidence>
<feature type="coiled-coil region" evidence="3">
    <location>
        <begin position="105"/>
        <end position="139"/>
    </location>
</feature>
<keyword evidence="2" id="KW-0496">Mitochondrion</keyword>
<feature type="region of interest" description="Disordered" evidence="4">
    <location>
        <begin position="1257"/>
        <end position="1286"/>
    </location>
</feature>
<dbReference type="SUPFAM" id="SSF56219">
    <property type="entry name" value="DNase I-like"/>
    <property type="match status" value="1"/>
</dbReference>
<organism evidence="6 7">
    <name type="scientific">Hirsutella minnesotensis 3608</name>
    <dbReference type="NCBI Taxonomy" id="1043627"/>
    <lineage>
        <taxon>Eukaryota</taxon>
        <taxon>Fungi</taxon>
        <taxon>Dikarya</taxon>
        <taxon>Ascomycota</taxon>
        <taxon>Pezizomycotina</taxon>
        <taxon>Sordariomycetes</taxon>
        <taxon>Hypocreomycetidae</taxon>
        <taxon>Hypocreales</taxon>
        <taxon>Ophiocordycipitaceae</taxon>
        <taxon>Hirsutella</taxon>
    </lineage>
</organism>
<proteinExistence type="predicted"/>
<dbReference type="InterPro" id="IPR005135">
    <property type="entry name" value="Endo/exonuclease/phosphatase"/>
</dbReference>
<dbReference type="CDD" id="cd01650">
    <property type="entry name" value="RT_nLTR_like"/>
    <property type="match status" value="1"/>
</dbReference>
<dbReference type="SUPFAM" id="SSF56672">
    <property type="entry name" value="DNA/RNA polymerases"/>
    <property type="match status" value="1"/>
</dbReference>
<evidence type="ECO:0000313" key="6">
    <source>
        <dbReference type="EMBL" id="KJZ68866.1"/>
    </source>
</evidence>
<dbReference type="InterPro" id="IPR043502">
    <property type="entry name" value="DNA/RNA_pol_sf"/>
</dbReference>
<dbReference type="Pfam" id="PF00078">
    <property type="entry name" value="RVT_1"/>
    <property type="match status" value="1"/>
</dbReference>
<protein>
    <recommendedName>
        <fullName evidence="5">Reverse transcriptase domain-containing protein</fullName>
    </recommendedName>
</protein>
<comment type="subcellular location">
    <subcellularLocation>
        <location evidence="1">Mitochondrion</location>
    </subcellularLocation>
</comment>
<feature type="compositionally biased region" description="Polar residues" evidence="4">
    <location>
        <begin position="1264"/>
        <end position="1286"/>
    </location>
</feature>
<accession>A0A0F7ZFB8</accession>
<dbReference type="GO" id="GO:0003824">
    <property type="term" value="F:catalytic activity"/>
    <property type="evidence" value="ECO:0007669"/>
    <property type="project" value="InterPro"/>
</dbReference>
<sequence length="1286" mass="144854">MEEPAEAVILVGQDAPPVKRLTRVVKPTSKVREATHQLDDIAEKTKRNARGTTRLPTDDTAIGSTAERRRLSSSTSVNEGRVMLQLALDLLEESRQEIKWLKQAIIEEREIMNNQQQMIQELTRQAKETSDELQHMRDKLDAIAASPSLTSAQTSPRPSYADAVRLSTARQAPGKAHIADIRRAIESEMRSKDESSTWRCAAVTKDPKNADRIRIICRNEEELKRVEEVAEATAVAGARALRDQLYPVRVDSANRAKVLSADRSVLPGAMDALSAENNVKIAKIAWLSNKESGKAYGSMVVYVTKKSDAQKLLEGLYFDLAGESAYTHTFEPRAGPVQCYNCQELGGHKAFACKKPQVCGVSFRVLQLNVRKQDVVQMSLMNDRDLKDYCVLAISEPYARKVGGKMVTSPNYHSNWTKFVPSKMHETGWPIRSMLWVRADLEAEQVIMRSADLTAVTIRLQDRDIMVVSVYVEGGSAEALASAIVELHEAIRNFRGKGGRRTDIILAGDFNRHDLLWSGDETLLPRGTKTWQRGDLESTIDLVLASAELADEMVRCDIHPTEHGSDHRAIETAFDVSAPERTVATRLLFKNAPWAEIRDRVRVQLDQSPWSGDVQEQADRLMGVVLETVHDLTPRAKPSPYAKRWWTADLTQLRRTYTYWRNLLRQQRRQNRAIPDVERRASEAAKEYHDAIRKQKKSHWDDFLSDEQNIWRAAKYLKPGGDAVSDKVPPLLKQDGNVTDGKREQAEELLNAFFPPLPSVIEDEGDRPQRRELRMHEINMQEVEDKVMTASPWKAPGEDGLPSMVWKQLWPAVKDHVLHLFRTSLRDGKVPSQWRNAKIIPLKKPGKGDYSVAKAWRPISLLSTLGKILEAVVAERISFLVEKHGLLPTNHFGARKRRSAEQALLLLQEKVYSAWRSGKVLSLISFDVKGAYNGVFKERLLQRLEARGIPQQLVRWIDAFCSRRTASILVNGHVSDTRELPQAGLPQGSPLSPILFLFFNADLVQTKIHKNGGAIAFVDDYSAWVTGPTAEANREGIQTIIDQAVSWERRSEATFEGDKTVVLHFTRSPARSSNAPFFIKGQMVEPKSSARILGVIMDTKLRYKEHMARAAAKGLSAAMCLKRLRMLPPRAARQLFTATVAPTMDYAASVWAHARGVRELGWLRRAQRVSAQAITGAFRTVATAVAEAEAYIRPVEERHTQAMVKTWIDIRTLSATHPLARLRIRDSRRFASPLQRAQDSLPDSVTDRMEVIKSYTRRGRPASCQHTQLRPSQEPPTVQTRSYDYG</sequence>
<evidence type="ECO:0000313" key="7">
    <source>
        <dbReference type="Proteomes" id="UP000054481"/>
    </source>
</evidence>
<evidence type="ECO:0000256" key="2">
    <source>
        <dbReference type="ARBA" id="ARBA00023128"/>
    </source>
</evidence>
<reference evidence="6 7" key="1">
    <citation type="journal article" date="2014" name="Genome Biol. Evol.">
        <title>Comparative genomics and transcriptomics analyses reveal divergent lifestyle features of nematode endoparasitic fungus Hirsutella minnesotensis.</title>
        <authorList>
            <person name="Lai Y."/>
            <person name="Liu K."/>
            <person name="Zhang X."/>
            <person name="Zhang X."/>
            <person name="Li K."/>
            <person name="Wang N."/>
            <person name="Shu C."/>
            <person name="Wu Y."/>
            <person name="Wang C."/>
            <person name="Bushley K.E."/>
            <person name="Xiang M."/>
            <person name="Liu X."/>
        </authorList>
    </citation>
    <scope>NUCLEOTIDE SEQUENCE [LARGE SCALE GENOMIC DNA]</scope>
    <source>
        <strain evidence="6 7">3608</strain>
    </source>
</reference>
<name>A0A0F7ZFB8_9HYPO</name>
<dbReference type="PROSITE" id="PS50878">
    <property type="entry name" value="RT_POL"/>
    <property type="match status" value="1"/>
</dbReference>
<evidence type="ECO:0000256" key="3">
    <source>
        <dbReference type="SAM" id="Coils"/>
    </source>
</evidence>
<dbReference type="EMBL" id="KQ030800">
    <property type="protein sequence ID" value="KJZ68866.1"/>
    <property type="molecule type" value="Genomic_DNA"/>
</dbReference>
<dbReference type="PANTHER" id="PTHR33481">
    <property type="entry name" value="REVERSE TRANSCRIPTASE"/>
    <property type="match status" value="1"/>
</dbReference>
<dbReference type="Gene3D" id="3.60.10.10">
    <property type="entry name" value="Endonuclease/exonuclease/phosphatase"/>
    <property type="match status" value="1"/>
</dbReference>
<dbReference type="Proteomes" id="UP000054481">
    <property type="component" value="Unassembled WGS sequence"/>
</dbReference>
<dbReference type="GO" id="GO:0005739">
    <property type="term" value="C:mitochondrion"/>
    <property type="evidence" value="ECO:0007669"/>
    <property type="project" value="UniProtKB-SubCell"/>
</dbReference>
<evidence type="ECO:0000259" key="5">
    <source>
        <dbReference type="PROSITE" id="PS50878"/>
    </source>
</evidence>
<dbReference type="Pfam" id="PF14529">
    <property type="entry name" value="Exo_endo_phos_2"/>
    <property type="match status" value="1"/>
</dbReference>
<dbReference type="PANTHER" id="PTHR33481:SF1">
    <property type="entry name" value="ENDONUCLEASE_EXONUCLEASE_PHOSPHATASE DOMAIN-CONTAINING PROTEIN-RELATED"/>
    <property type="match status" value="1"/>
</dbReference>
<dbReference type="OrthoDB" id="4927418at2759"/>
<feature type="region of interest" description="Disordered" evidence="4">
    <location>
        <begin position="45"/>
        <end position="74"/>
    </location>
</feature>
<keyword evidence="7" id="KW-1185">Reference proteome</keyword>
<feature type="domain" description="Reverse transcriptase" evidence="5">
    <location>
        <begin position="823"/>
        <end position="1097"/>
    </location>
</feature>
<dbReference type="InterPro" id="IPR000477">
    <property type="entry name" value="RT_dom"/>
</dbReference>
<keyword evidence="3" id="KW-0175">Coiled coil</keyword>
<dbReference type="InterPro" id="IPR036691">
    <property type="entry name" value="Endo/exonu/phosph_ase_sf"/>
</dbReference>
<gene>
    <name evidence="6" type="ORF">HIM_11747</name>
</gene>
<evidence type="ECO:0000256" key="1">
    <source>
        <dbReference type="ARBA" id="ARBA00004173"/>
    </source>
</evidence>